<name>A0ABS4JAP3_9BACL</name>
<proteinExistence type="predicted"/>
<comment type="caution">
    <text evidence="2">The sequence shown here is derived from an EMBL/GenBank/DDBJ whole genome shotgun (WGS) entry which is preliminary data.</text>
</comment>
<dbReference type="InterPro" id="IPR036465">
    <property type="entry name" value="vWFA_dom_sf"/>
</dbReference>
<dbReference type="EMBL" id="JAGGLB010000045">
    <property type="protein sequence ID" value="MBP1996161.1"/>
    <property type="molecule type" value="Genomic_DNA"/>
</dbReference>
<evidence type="ECO:0000259" key="1">
    <source>
        <dbReference type="PROSITE" id="PS50234"/>
    </source>
</evidence>
<organism evidence="2 3">
    <name type="scientific">Paenibacillus eucommiae</name>
    <dbReference type="NCBI Taxonomy" id="1355755"/>
    <lineage>
        <taxon>Bacteria</taxon>
        <taxon>Bacillati</taxon>
        <taxon>Bacillota</taxon>
        <taxon>Bacilli</taxon>
        <taxon>Bacillales</taxon>
        <taxon>Paenibacillaceae</taxon>
        <taxon>Paenibacillus</taxon>
    </lineage>
</organism>
<protein>
    <submittedName>
        <fullName evidence="2">Ca-activated chloride channel family protein</fullName>
    </submittedName>
</protein>
<gene>
    <name evidence="2" type="ORF">J2Z66_007805</name>
</gene>
<dbReference type="SUPFAM" id="SSF53300">
    <property type="entry name" value="vWA-like"/>
    <property type="match status" value="2"/>
</dbReference>
<dbReference type="CDD" id="cd00198">
    <property type="entry name" value="vWFA"/>
    <property type="match status" value="1"/>
</dbReference>
<dbReference type="Proteomes" id="UP001519287">
    <property type="component" value="Unassembled WGS sequence"/>
</dbReference>
<evidence type="ECO:0000313" key="3">
    <source>
        <dbReference type="Proteomes" id="UP001519287"/>
    </source>
</evidence>
<keyword evidence="3" id="KW-1185">Reference proteome</keyword>
<dbReference type="InterPro" id="IPR002035">
    <property type="entry name" value="VWF_A"/>
</dbReference>
<evidence type="ECO:0000313" key="2">
    <source>
        <dbReference type="EMBL" id="MBP1996161.1"/>
    </source>
</evidence>
<dbReference type="Gene3D" id="3.40.50.410">
    <property type="entry name" value="von Willebrand factor, type A domain"/>
    <property type="match status" value="1"/>
</dbReference>
<dbReference type="PROSITE" id="PS50234">
    <property type="entry name" value="VWFA"/>
    <property type="match status" value="1"/>
</dbReference>
<sequence length="240" mass="25985">MMKQVLLITDGCSNVGLSPVIAAAEAKTEGIIVNVIGVIDQGELGLLGTEEIREIAEAGGGMSRIVNSQQLSHTVQMMTRKTVAHTIQQAVGQELQQILGHSQLEQLPPTQRAEVVRVIDQMSETTTLRVALLIDTSASMKPKLAAVKEAISDLLLSLRARSGKSELAAFHFPGSINGEEELVMDLDWTNELANLDKMFYKINMKGTTPTGPALLRTVRFVAGEPFSQNVKDGMLSDYVV</sequence>
<reference evidence="2 3" key="1">
    <citation type="submission" date="2021-03" db="EMBL/GenBank/DDBJ databases">
        <title>Genomic Encyclopedia of Type Strains, Phase IV (KMG-IV): sequencing the most valuable type-strain genomes for metagenomic binning, comparative biology and taxonomic classification.</title>
        <authorList>
            <person name="Goeker M."/>
        </authorList>
    </citation>
    <scope>NUCLEOTIDE SEQUENCE [LARGE SCALE GENOMIC DNA]</scope>
    <source>
        <strain evidence="2 3">DSM 26048</strain>
    </source>
</reference>
<feature type="domain" description="VWFA" evidence="1">
    <location>
        <begin position="1"/>
        <end position="87"/>
    </location>
</feature>
<accession>A0ABS4JAP3</accession>